<proteinExistence type="predicted"/>
<dbReference type="AlphaFoldDB" id="U9T882"/>
<organism evidence="1">
    <name type="scientific">Rhizophagus irregularis (strain DAOM 181602 / DAOM 197198 / MUCL 43194)</name>
    <name type="common">Arbuscular mycorrhizal fungus</name>
    <name type="synonym">Glomus intraradices</name>
    <dbReference type="NCBI Taxonomy" id="747089"/>
    <lineage>
        <taxon>Eukaryota</taxon>
        <taxon>Fungi</taxon>
        <taxon>Fungi incertae sedis</taxon>
        <taxon>Mucoromycota</taxon>
        <taxon>Glomeromycotina</taxon>
        <taxon>Glomeromycetes</taxon>
        <taxon>Glomerales</taxon>
        <taxon>Glomeraceae</taxon>
        <taxon>Rhizophagus</taxon>
    </lineage>
</organism>
<protein>
    <submittedName>
        <fullName evidence="1">Uncharacterized protein</fullName>
    </submittedName>
</protein>
<name>U9T882_RHIID</name>
<evidence type="ECO:0000313" key="1">
    <source>
        <dbReference type="EMBL" id="ESA04365.1"/>
    </source>
</evidence>
<dbReference type="EMBL" id="KI294364">
    <property type="protein sequence ID" value="ESA04365.1"/>
    <property type="molecule type" value="Genomic_DNA"/>
</dbReference>
<accession>U9T882</accession>
<dbReference type="HOGENOM" id="CLU_2086055_0_0_1"/>
<gene>
    <name evidence="1" type="ORF">GLOINDRAFT_4667</name>
</gene>
<sequence>MASAYNFKIRWNKVSSKNTNPFEMNYMVLQFVLRRLHSILLGVKMKRSICFDFLSPLYYYIERVTIYYQPETTDKHPVFPLLTRNPQSSPLKHCTLTHHLEYAHQQARQPFPLPIRD</sequence>
<reference evidence="1" key="1">
    <citation type="submission" date="2013-07" db="EMBL/GenBank/DDBJ databases">
        <title>The genome of an arbuscular mycorrhizal fungus provides insights into the evolution of the oldest plant symbiosis.</title>
        <authorList>
            <consortium name="DOE Joint Genome Institute"/>
            <person name="Tisserant E."/>
            <person name="Malbreil M."/>
            <person name="Kuo A."/>
            <person name="Kohler A."/>
            <person name="Symeonidi A."/>
            <person name="Balestrini R."/>
            <person name="Charron P."/>
            <person name="Duensing N."/>
            <person name="Frei-dit-Frey N."/>
            <person name="Gianinazzi-Pearson V."/>
            <person name="Gilbert B."/>
            <person name="Handa Y."/>
            <person name="Hijri M."/>
            <person name="Kaul R."/>
            <person name="Kawaguchi M."/>
            <person name="Krajinski F."/>
            <person name="Lammers P."/>
            <person name="Lapierre D."/>
            <person name="Masclaux F.G."/>
            <person name="Murat C."/>
            <person name="Morin E."/>
            <person name="Ndikumana S."/>
            <person name="Pagni M."/>
            <person name="Petitpierre D."/>
            <person name="Requena N."/>
            <person name="Rosikiewicz P."/>
            <person name="Riley R."/>
            <person name="Saito K."/>
            <person name="San Clemente H."/>
            <person name="Shapiro H."/>
            <person name="van Tuinen D."/>
            <person name="Becard G."/>
            <person name="Bonfante P."/>
            <person name="Paszkowski U."/>
            <person name="Shachar-Hill Y."/>
            <person name="Young J.P."/>
            <person name="Sanders I.R."/>
            <person name="Henrissat B."/>
            <person name="Rensing S.A."/>
            <person name="Grigoriev I.V."/>
            <person name="Corradi N."/>
            <person name="Roux C."/>
            <person name="Martin F."/>
        </authorList>
    </citation>
    <scope>NUCLEOTIDE SEQUENCE</scope>
    <source>
        <strain evidence="1">DAOM 197198</strain>
    </source>
</reference>